<accession>A0A9D4JLI6</accession>
<dbReference type="Proteomes" id="UP000828390">
    <property type="component" value="Unassembled WGS sequence"/>
</dbReference>
<gene>
    <name evidence="1" type="ORF">DPMN_140193</name>
</gene>
<dbReference type="AlphaFoldDB" id="A0A9D4JLI6"/>
<evidence type="ECO:0000313" key="1">
    <source>
        <dbReference type="EMBL" id="KAH3811777.1"/>
    </source>
</evidence>
<evidence type="ECO:0000313" key="2">
    <source>
        <dbReference type="Proteomes" id="UP000828390"/>
    </source>
</evidence>
<proteinExistence type="predicted"/>
<dbReference type="EMBL" id="JAIWYP010000006">
    <property type="protein sequence ID" value="KAH3811777.1"/>
    <property type="molecule type" value="Genomic_DNA"/>
</dbReference>
<protein>
    <submittedName>
        <fullName evidence="1">Uncharacterized protein</fullName>
    </submittedName>
</protein>
<comment type="caution">
    <text evidence="1">The sequence shown here is derived from an EMBL/GenBank/DDBJ whole genome shotgun (WGS) entry which is preliminary data.</text>
</comment>
<reference evidence="1" key="1">
    <citation type="journal article" date="2019" name="bioRxiv">
        <title>The Genome of the Zebra Mussel, Dreissena polymorpha: A Resource for Invasive Species Research.</title>
        <authorList>
            <person name="McCartney M.A."/>
            <person name="Auch B."/>
            <person name="Kono T."/>
            <person name="Mallez S."/>
            <person name="Zhang Y."/>
            <person name="Obille A."/>
            <person name="Becker A."/>
            <person name="Abrahante J.E."/>
            <person name="Garbe J."/>
            <person name="Badalamenti J.P."/>
            <person name="Herman A."/>
            <person name="Mangelson H."/>
            <person name="Liachko I."/>
            <person name="Sullivan S."/>
            <person name="Sone E.D."/>
            <person name="Koren S."/>
            <person name="Silverstein K.A.T."/>
            <person name="Beckman K.B."/>
            <person name="Gohl D.M."/>
        </authorList>
    </citation>
    <scope>NUCLEOTIDE SEQUENCE</scope>
    <source>
        <strain evidence="1">Duluth1</strain>
        <tissue evidence="1">Whole animal</tissue>
    </source>
</reference>
<keyword evidence="2" id="KW-1185">Reference proteome</keyword>
<reference evidence="1" key="2">
    <citation type="submission" date="2020-11" db="EMBL/GenBank/DDBJ databases">
        <authorList>
            <person name="McCartney M.A."/>
            <person name="Auch B."/>
            <person name="Kono T."/>
            <person name="Mallez S."/>
            <person name="Becker A."/>
            <person name="Gohl D.M."/>
            <person name="Silverstein K.A.T."/>
            <person name="Koren S."/>
            <person name="Bechman K.B."/>
            <person name="Herman A."/>
            <person name="Abrahante J.E."/>
            <person name="Garbe J."/>
        </authorList>
    </citation>
    <scope>NUCLEOTIDE SEQUENCE</scope>
    <source>
        <strain evidence="1">Duluth1</strain>
        <tissue evidence="1">Whole animal</tissue>
    </source>
</reference>
<organism evidence="1 2">
    <name type="scientific">Dreissena polymorpha</name>
    <name type="common">Zebra mussel</name>
    <name type="synonym">Mytilus polymorpha</name>
    <dbReference type="NCBI Taxonomy" id="45954"/>
    <lineage>
        <taxon>Eukaryota</taxon>
        <taxon>Metazoa</taxon>
        <taxon>Spiralia</taxon>
        <taxon>Lophotrochozoa</taxon>
        <taxon>Mollusca</taxon>
        <taxon>Bivalvia</taxon>
        <taxon>Autobranchia</taxon>
        <taxon>Heteroconchia</taxon>
        <taxon>Euheterodonta</taxon>
        <taxon>Imparidentia</taxon>
        <taxon>Neoheterodontei</taxon>
        <taxon>Myida</taxon>
        <taxon>Dreissenoidea</taxon>
        <taxon>Dreissenidae</taxon>
        <taxon>Dreissena</taxon>
    </lineage>
</organism>
<sequence>MAKLALDGSPRWNGILKAFANILDADETPQNVASHQDPNYTDEKQTGFMLFAHSHFHFASERERVNSPGPSRFANAGRPARTGMIRIKKSINAVILFPGASRLKPVNKPAEFQSTLD</sequence>
<name>A0A9D4JLI6_DREPO</name>